<evidence type="ECO:0000256" key="3">
    <source>
        <dbReference type="ARBA" id="ARBA00022448"/>
    </source>
</evidence>
<dbReference type="InterPro" id="IPR006260">
    <property type="entry name" value="TonB/TolA_C"/>
</dbReference>
<dbReference type="EMBL" id="CP060244">
    <property type="protein sequence ID" value="QNT79016.1"/>
    <property type="molecule type" value="Genomic_DNA"/>
</dbReference>
<feature type="compositionally biased region" description="Basic and acidic residues" evidence="10">
    <location>
        <begin position="217"/>
        <end position="230"/>
    </location>
</feature>
<dbReference type="Gene3D" id="3.30.1150.10">
    <property type="match status" value="1"/>
</dbReference>
<dbReference type="GO" id="GO:0015031">
    <property type="term" value="P:protein transport"/>
    <property type="evidence" value="ECO:0007669"/>
    <property type="project" value="UniProtKB-KW"/>
</dbReference>
<gene>
    <name evidence="13" type="ORF">JGUZn3_18020</name>
</gene>
<evidence type="ECO:0000256" key="5">
    <source>
        <dbReference type="ARBA" id="ARBA00022519"/>
    </source>
</evidence>
<evidence type="ECO:0000256" key="10">
    <source>
        <dbReference type="SAM" id="MobiDB-lite"/>
    </source>
</evidence>
<evidence type="ECO:0000256" key="9">
    <source>
        <dbReference type="ARBA" id="ARBA00023136"/>
    </source>
</evidence>
<accession>A0A7H1NTA6</accession>
<evidence type="ECO:0000256" key="7">
    <source>
        <dbReference type="ARBA" id="ARBA00022927"/>
    </source>
</evidence>
<dbReference type="SUPFAM" id="SSF74653">
    <property type="entry name" value="TolA/TonB C-terminal domain"/>
    <property type="match status" value="1"/>
</dbReference>
<dbReference type="NCBIfam" id="TIGR01352">
    <property type="entry name" value="tonB_Cterm"/>
    <property type="match status" value="1"/>
</dbReference>
<evidence type="ECO:0000259" key="12">
    <source>
        <dbReference type="PROSITE" id="PS52015"/>
    </source>
</evidence>
<evidence type="ECO:0000256" key="2">
    <source>
        <dbReference type="ARBA" id="ARBA00006555"/>
    </source>
</evidence>
<evidence type="ECO:0000313" key="13">
    <source>
        <dbReference type="EMBL" id="QNT79016.1"/>
    </source>
</evidence>
<dbReference type="GO" id="GO:0055085">
    <property type="term" value="P:transmembrane transport"/>
    <property type="evidence" value="ECO:0007669"/>
    <property type="project" value="InterPro"/>
</dbReference>
<dbReference type="GO" id="GO:0031992">
    <property type="term" value="F:energy transducer activity"/>
    <property type="evidence" value="ECO:0007669"/>
    <property type="project" value="TreeGrafter"/>
</dbReference>
<keyword evidence="7" id="KW-0653">Protein transport</keyword>
<dbReference type="RefSeq" id="WP_203413219.1">
    <property type="nucleotide sequence ID" value="NZ_CP060244.1"/>
</dbReference>
<feature type="compositionally biased region" description="Basic residues" evidence="10">
    <location>
        <begin position="307"/>
        <end position="317"/>
    </location>
</feature>
<keyword evidence="3" id="KW-0813">Transport</keyword>
<evidence type="ECO:0000256" key="6">
    <source>
        <dbReference type="ARBA" id="ARBA00022692"/>
    </source>
</evidence>
<feature type="transmembrane region" description="Helical" evidence="11">
    <location>
        <begin position="82"/>
        <end position="104"/>
    </location>
</feature>
<evidence type="ECO:0000256" key="1">
    <source>
        <dbReference type="ARBA" id="ARBA00004383"/>
    </source>
</evidence>
<feature type="region of interest" description="Disordered" evidence="10">
    <location>
        <begin position="294"/>
        <end position="328"/>
    </location>
</feature>
<dbReference type="PANTHER" id="PTHR33446:SF2">
    <property type="entry name" value="PROTEIN TONB"/>
    <property type="match status" value="1"/>
</dbReference>
<dbReference type="Proteomes" id="UP000516349">
    <property type="component" value="Chromosome"/>
</dbReference>
<evidence type="ECO:0000313" key="14">
    <source>
        <dbReference type="Proteomes" id="UP000516349"/>
    </source>
</evidence>
<dbReference type="AlphaFoldDB" id="A0A7H1NTA6"/>
<feature type="region of interest" description="Disordered" evidence="10">
    <location>
        <begin position="132"/>
        <end position="259"/>
    </location>
</feature>
<organism evidence="13 14">
    <name type="scientific">Entomobacter blattae</name>
    <dbReference type="NCBI Taxonomy" id="2762277"/>
    <lineage>
        <taxon>Bacteria</taxon>
        <taxon>Pseudomonadati</taxon>
        <taxon>Pseudomonadota</taxon>
        <taxon>Alphaproteobacteria</taxon>
        <taxon>Acetobacterales</taxon>
        <taxon>Acetobacteraceae</taxon>
        <taxon>Entomobacter</taxon>
    </lineage>
</organism>
<dbReference type="GO" id="GO:0098797">
    <property type="term" value="C:plasma membrane protein complex"/>
    <property type="evidence" value="ECO:0007669"/>
    <property type="project" value="TreeGrafter"/>
</dbReference>
<comment type="similarity">
    <text evidence="2">Belongs to the TonB family.</text>
</comment>
<dbReference type="InterPro" id="IPR037682">
    <property type="entry name" value="TonB_C"/>
</dbReference>
<evidence type="ECO:0000256" key="4">
    <source>
        <dbReference type="ARBA" id="ARBA00022475"/>
    </source>
</evidence>
<comment type="subcellular location">
    <subcellularLocation>
        <location evidence="1">Cell inner membrane</location>
        <topology evidence="1">Single-pass membrane protein</topology>
        <orientation evidence="1">Periplasmic side</orientation>
    </subcellularLocation>
</comment>
<keyword evidence="6 11" id="KW-0812">Transmembrane</keyword>
<sequence length="440" mass="49129">MAKRPLKALFPLAPSPQIRKRESFAQFQNSLFRAIPGLRLSVTLKESLHPTWVAPSSFSSLLIPPQPTSLSVSPPHRNFKRLILFIVFILIQLVLLVYFFFPFFSPHDPDFFQTPEEVDESAPVTMEFVSKPDVASGMKGEEGNTNDKNSPSKKGVASGSNQKHGETGPQITIPDIMESYQNREDTPTYQEEQKGLKDILHPDTSQDKKPIDHKKRSLLEEQPSSKEALEKPQPIKKTPLRHSSPAQQKVIKAPKRPQRVHIKRSPGLYRNEEGDNGSNGSASLFTTLKPDLSFGERELNTPDRPMVKKRYGRRKGNHAPIDTSPGPMIANGKFRNSFSSSISGSNQFYGAMLGSWLQRHMYYPSKALEKGAQGVVKLIVKIDSDGNIISIDLVGRSGSDDLDLGAQGIFRGRRVPHPPPQKDNQPYTFGVDMHFSIISN</sequence>
<feature type="domain" description="TonB C-terminal" evidence="12">
    <location>
        <begin position="348"/>
        <end position="440"/>
    </location>
</feature>
<dbReference type="Pfam" id="PF03544">
    <property type="entry name" value="TonB_C"/>
    <property type="match status" value="1"/>
</dbReference>
<feature type="compositionally biased region" description="Basic and acidic residues" evidence="10">
    <location>
        <begin position="181"/>
        <end position="210"/>
    </location>
</feature>
<keyword evidence="4" id="KW-1003">Cell membrane</keyword>
<keyword evidence="8 11" id="KW-1133">Transmembrane helix</keyword>
<dbReference type="InterPro" id="IPR051045">
    <property type="entry name" value="TonB-dependent_transducer"/>
</dbReference>
<protein>
    <recommendedName>
        <fullName evidence="12">TonB C-terminal domain-containing protein</fullName>
    </recommendedName>
</protein>
<name>A0A7H1NTA6_9PROT</name>
<proteinExistence type="inferred from homology"/>
<dbReference type="PROSITE" id="PS52015">
    <property type="entry name" value="TONB_CTD"/>
    <property type="match status" value="1"/>
</dbReference>
<dbReference type="PANTHER" id="PTHR33446">
    <property type="entry name" value="PROTEIN TONB-RELATED"/>
    <property type="match status" value="1"/>
</dbReference>
<keyword evidence="5" id="KW-0997">Cell inner membrane</keyword>
<dbReference type="KEGG" id="ebla:JGUZn3_18020"/>
<reference evidence="13 14" key="1">
    <citation type="submission" date="2020-08" db="EMBL/GenBank/DDBJ databases">
        <title>Complete genome sequence of Entomobacter blattae G55GP.</title>
        <authorList>
            <person name="Poehlein A."/>
            <person name="Guzman J."/>
            <person name="Daniel R."/>
            <person name="Vilcinskas A."/>
        </authorList>
    </citation>
    <scope>NUCLEOTIDE SEQUENCE [LARGE SCALE GENOMIC DNA]</scope>
    <source>
        <strain evidence="13 14">G55GP</strain>
    </source>
</reference>
<keyword evidence="14" id="KW-1185">Reference proteome</keyword>
<keyword evidence="9 11" id="KW-0472">Membrane</keyword>
<evidence type="ECO:0000256" key="8">
    <source>
        <dbReference type="ARBA" id="ARBA00022989"/>
    </source>
</evidence>
<evidence type="ECO:0000256" key="11">
    <source>
        <dbReference type="SAM" id="Phobius"/>
    </source>
</evidence>